<dbReference type="PROSITE" id="PS50158">
    <property type="entry name" value="ZF_CCHC"/>
    <property type="match status" value="1"/>
</dbReference>
<dbReference type="Proteomes" id="UP001172457">
    <property type="component" value="Chromosome 6"/>
</dbReference>
<evidence type="ECO:0000313" key="4">
    <source>
        <dbReference type="EMBL" id="KAJ9544502.1"/>
    </source>
</evidence>
<dbReference type="InterPro" id="IPR032567">
    <property type="entry name" value="RTL1-rel"/>
</dbReference>
<keyword evidence="1" id="KW-0862">Zinc</keyword>
<dbReference type="PANTHER" id="PTHR15503">
    <property type="entry name" value="LDOC1 RELATED"/>
    <property type="match status" value="1"/>
</dbReference>
<name>A0AA38W2X5_9ASTR</name>
<dbReference type="SUPFAM" id="SSF57756">
    <property type="entry name" value="Retrovirus zinc finger-like domains"/>
    <property type="match status" value="1"/>
</dbReference>
<dbReference type="InterPro" id="IPR001878">
    <property type="entry name" value="Znf_CCHC"/>
</dbReference>
<keyword evidence="1" id="KW-0479">Metal-binding</keyword>
<accession>A0AA38W2X5</accession>
<evidence type="ECO:0000259" key="3">
    <source>
        <dbReference type="PROSITE" id="PS50158"/>
    </source>
</evidence>
<dbReference type="Gene3D" id="4.10.60.10">
    <property type="entry name" value="Zinc finger, CCHC-type"/>
    <property type="match status" value="1"/>
</dbReference>
<comment type="caution">
    <text evidence="4">The sequence shown here is derived from an EMBL/GenBank/DDBJ whole genome shotgun (WGS) entry which is preliminary data.</text>
</comment>
<evidence type="ECO:0000256" key="2">
    <source>
        <dbReference type="SAM" id="MobiDB-lite"/>
    </source>
</evidence>
<dbReference type="GO" id="GO:0008270">
    <property type="term" value="F:zinc ion binding"/>
    <property type="evidence" value="ECO:0007669"/>
    <property type="project" value="UniProtKB-KW"/>
</dbReference>
<proteinExistence type="predicted"/>
<organism evidence="4 5">
    <name type="scientific">Centaurea solstitialis</name>
    <name type="common">yellow star-thistle</name>
    <dbReference type="NCBI Taxonomy" id="347529"/>
    <lineage>
        <taxon>Eukaryota</taxon>
        <taxon>Viridiplantae</taxon>
        <taxon>Streptophyta</taxon>
        <taxon>Embryophyta</taxon>
        <taxon>Tracheophyta</taxon>
        <taxon>Spermatophyta</taxon>
        <taxon>Magnoliopsida</taxon>
        <taxon>eudicotyledons</taxon>
        <taxon>Gunneridae</taxon>
        <taxon>Pentapetalae</taxon>
        <taxon>asterids</taxon>
        <taxon>campanulids</taxon>
        <taxon>Asterales</taxon>
        <taxon>Asteraceae</taxon>
        <taxon>Carduoideae</taxon>
        <taxon>Cardueae</taxon>
        <taxon>Centaureinae</taxon>
        <taxon>Centaurea</taxon>
    </lineage>
</organism>
<sequence>MICLALIPIAPPPPSRTTAVRGKTSGRGKDRGKGKASRAATVADVGTQRQTRGNRRVQSEGPRIEPELSHPESSASQPTAFTLLNQQEKLKSDGGREDSGMTSPPATVVGRVSQQTPPAGGDPPKSTHGCNYKAFFRDLGIALRWIEEIEIVCETCKCAAEDKVVFARSMLKVDALHWWNVETGGRRIEAVRTLSWKSFVTKFRSQFCPLAATKKMEEEFLQLKQGNVSVQEYTTRFMEKSRFAEVYVPTEEHRVERYIWGLKGSIREFLMGKNPTTFQAAISAAELIEREKEHQATEMMGEKRKWDVPANDPRKGRFPRTDSRRGQNLNVRPCGKCQRVYHGDCRSGPPTCFRCGQPGHLSRDCTTRRSCYQCGSPDHFRTEYPQLKREVHQRQGIEQW</sequence>
<dbReference type="EMBL" id="JARYMX010000006">
    <property type="protein sequence ID" value="KAJ9544502.1"/>
    <property type="molecule type" value="Genomic_DNA"/>
</dbReference>
<keyword evidence="5" id="KW-1185">Reference proteome</keyword>
<dbReference type="InterPro" id="IPR036875">
    <property type="entry name" value="Znf_CCHC_sf"/>
</dbReference>
<reference evidence="4" key="1">
    <citation type="submission" date="2023-03" db="EMBL/GenBank/DDBJ databases">
        <title>Chromosome-scale reference genome and RAD-based genetic map of yellow starthistle (Centaurea solstitialis) reveal putative structural variation and QTLs associated with invader traits.</title>
        <authorList>
            <person name="Reatini B."/>
            <person name="Cang F.A."/>
            <person name="Jiang Q."/>
            <person name="Mckibben M.T.W."/>
            <person name="Barker M.S."/>
            <person name="Rieseberg L.H."/>
            <person name="Dlugosch K.M."/>
        </authorList>
    </citation>
    <scope>NUCLEOTIDE SEQUENCE</scope>
    <source>
        <strain evidence="4">CAN-66</strain>
        <tissue evidence="4">Leaf</tissue>
    </source>
</reference>
<gene>
    <name evidence="4" type="ORF">OSB04_024209</name>
</gene>
<feature type="region of interest" description="Disordered" evidence="2">
    <location>
        <begin position="296"/>
        <end position="325"/>
    </location>
</feature>
<feature type="domain" description="CCHC-type" evidence="3">
    <location>
        <begin position="352"/>
        <end position="365"/>
    </location>
</feature>
<dbReference type="Pfam" id="PF03732">
    <property type="entry name" value="Retrotrans_gag"/>
    <property type="match status" value="1"/>
</dbReference>
<dbReference type="GO" id="GO:0003676">
    <property type="term" value="F:nucleic acid binding"/>
    <property type="evidence" value="ECO:0007669"/>
    <property type="project" value="InterPro"/>
</dbReference>
<evidence type="ECO:0000256" key="1">
    <source>
        <dbReference type="PROSITE-ProRule" id="PRU00047"/>
    </source>
</evidence>
<dbReference type="SMART" id="SM00343">
    <property type="entry name" value="ZnF_C2HC"/>
    <property type="match status" value="2"/>
</dbReference>
<protein>
    <recommendedName>
        <fullName evidence="3">CCHC-type domain-containing protein</fullName>
    </recommendedName>
</protein>
<dbReference type="Pfam" id="PF00098">
    <property type="entry name" value="zf-CCHC"/>
    <property type="match status" value="1"/>
</dbReference>
<dbReference type="InterPro" id="IPR005162">
    <property type="entry name" value="Retrotrans_gag_dom"/>
</dbReference>
<evidence type="ECO:0000313" key="5">
    <source>
        <dbReference type="Proteomes" id="UP001172457"/>
    </source>
</evidence>
<dbReference type="PANTHER" id="PTHR15503:SF42">
    <property type="entry name" value="ZINC FINGER, CCHC-TYPE, RETROTRANSPOSON GAG DOMAIN, ASPARTIC PEPTIDASE DOMAIN PROTEIN-RELATED"/>
    <property type="match status" value="1"/>
</dbReference>
<feature type="region of interest" description="Disordered" evidence="2">
    <location>
        <begin position="90"/>
        <end position="127"/>
    </location>
</feature>
<dbReference type="AlphaFoldDB" id="A0AA38W2X5"/>
<keyword evidence="1" id="KW-0863">Zinc-finger</keyword>
<feature type="region of interest" description="Disordered" evidence="2">
    <location>
        <begin position="7"/>
        <end position="76"/>
    </location>
</feature>
<feature type="compositionally biased region" description="Basic and acidic residues" evidence="2">
    <location>
        <begin position="90"/>
        <end position="99"/>
    </location>
</feature>